<proteinExistence type="predicted"/>
<feature type="transmembrane region" description="Helical" evidence="1">
    <location>
        <begin position="6"/>
        <end position="24"/>
    </location>
</feature>
<keyword evidence="1" id="KW-0812">Transmembrane</keyword>
<comment type="caution">
    <text evidence="2">The sequence shown here is derived from an EMBL/GenBank/DDBJ whole genome shotgun (WGS) entry which is preliminary data.</text>
</comment>
<keyword evidence="3" id="KW-1185">Reference proteome</keyword>
<dbReference type="OrthoDB" id="964123at2"/>
<dbReference type="EMBL" id="SSHH01000004">
    <property type="protein sequence ID" value="TIX48942.1"/>
    <property type="molecule type" value="Genomic_DNA"/>
</dbReference>
<accession>A0A4T3F0R5</accession>
<dbReference type="RefSeq" id="WP_136694516.1">
    <property type="nucleotide sequence ID" value="NZ_SSHH01000004.1"/>
</dbReference>
<evidence type="ECO:0000256" key="1">
    <source>
        <dbReference type="SAM" id="Phobius"/>
    </source>
</evidence>
<feature type="transmembrane region" description="Helical" evidence="1">
    <location>
        <begin position="31"/>
        <end position="51"/>
    </location>
</feature>
<evidence type="ECO:0000313" key="2">
    <source>
        <dbReference type="EMBL" id="TIX48942.1"/>
    </source>
</evidence>
<evidence type="ECO:0000313" key="3">
    <source>
        <dbReference type="Proteomes" id="UP000309389"/>
    </source>
</evidence>
<gene>
    <name evidence="2" type="ORF">E5222_14490</name>
</gene>
<keyword evidence="1" id="KW-1133">Transmembrane helix</keyword>
<organism evidence="2 3">
    <name type="scientific">Alteraurantiacibacter aquimixticola</name>
    <dbReference type="NCBI Taxonomy" id="2489173"/>
    <lineage>
        <taxon>Bacteria</taxon>
        <taxon>Pseudomonadati</taxon>
        <taxon>Pseudomonadota</taxon>
        <taxon>Alphaproteobacteria</taxon>
        <taxon>Sphingomonadales</taxon>
        <taxon>Erythrobacteraceae</taxon>
        <taxon>Alteraurantiacibacter</taxon>
    </lineage>
</organism>
<name>A0A4T3F0R5_9SPHN</name>
<dbReference type="Proteomes" id="UP000309389">
    <property type="component" value="Unassembled WGS sequence"/>
</dbReference>
<sequence length="89" mass="9517">MGLIFLILLGAVLGWLVTIVVSRGRMRELKLNVLLGTGGSLLTGLVINPLIGVGSLLRGTYSVEALLISFVGSLLLLVSVNLLRRSEMR</sequence>
<protein>
    <submittedName>
        <fullName evidence="2">GlsB/YeaQ/YmgE family stress response membrane protein</fullName>
    </submittedName>
</protein>
<keyword evidence="1" id="KW-0472">Membrane</keyword>
<dbReference type="AlphaFoldDB" id="A0A4T3F0R5"/>
<feature type="transmembrane region" description="Helical" evidence="1">
    <location>
        <begin position="63"/>
        <end position="83"/>
    </location>
</feature>
<reference evidence="2 3" key="1">
    <citation type="submission" date="2019-04" db="EMBL/GenBank/DDBJ databases">
        <title>Altererythrobacter aquimixticola sp. nov., isolated from sediment of junction between the ocean and a freshwater spring.</title>
        <authorList>
            <person name="Yoon J.-H."/>
        </authorList>
    </citation>
    <scope>NUCLEOTIDE SEQUENCE [LARGE SCALE GENOMIC DNA]</scope>
    <source>
        <strain evidence="2 3">SSKS-13</strain>
    </source>
</reference>